<feature type="binding site" evidence="8">
    <location>
        <position position="125"/>
    </location>
    <ligand>
        <name>ATP</name>
        <dbReference type="ChEBI" id="CHEBI:30616"/>
    </ligand>
</feature>
<dbReference type="PANTHER" id="PTHR32057:SF14">
    <property type="entry name" value="PROTEIN ADENYLYLTRANSFERASE SELO, MITOCHONDRIAL"/>
    <property type="match status" value="1"/>
</dbReference>
<evidence type="ECO:0000256" key="4">
    <source>
        <dbReference type="ARBA" id="ARBA00022723"/>
    </source>
</evidence>
<evidence type="ECO:0000313" key="10">
    <source>
        <dbReference type="Proteomes" id="UP000029640"/>
    </source>
</evidence>
<dbReference type="AlphaFoldDB" id="A0A095XTW9"/>
<dbReference type="PATRIC" id="fig|1265313.6.peg.2279"/>
<accession>A0A095XTW9</accession>
<comment type="catalytic activity">
    <reaction evidence="8">
        <text>L-tyrosyl-[protein] + ATP = O-(5'-adenylyl)-L-tyrosyl-[protein] + diphosphate</text>
        <dbReference type="Rhea" id="RHEA:54288"/>
        <dbReference type="Rhea" id="RHEA-COMP:10136"/>
        <dbReference type="Rhea" id="RHEA-COMP:13846"/>
        <dbReference type="ChEBI" id="CHEBI:30616"/>
        <dbReference type="ChEBI" id="CHEBI:33019"/>
        <dbReference type="ChEBI" id="CHEBI:46858"/>
        <dbReference type="ChEBI" id="CHEBI:83624"/>
        <dbReference type="EC" id="2.7.7.108"/>
    </reaction>
</comment>
<feature type="binding site" evidence="8">
    <location>
        <position position="261"/>
    </location>
    <ligand>
        <name>ATP</name>
        <dbReference type="ChEBI" id="CHEBI:30616"/>
    </ligand>
</feature>
<feature type="binding site" evidence="8">
    <location>
        <position position="261"/>
    </location>
    <ligand>
        <name>Mg(2+)</name>
        <dbReference type="ChEBI" id="CHEBI:18420"/>
    </ligand>
</feature>
<feature type="binding site" evidence="8">
    <location>
        <position position="89"/>
    </location>
    <ligand>
        <name>ATP</name>
        <dbReference type="ChEBI" id="CHEBI:30616"/>
    </ligand>
</feature>
<keyword evidence="6 8" id="KW-0067">ATP-binding</keyword>
<name>A0A095XTW9_9GAMM</name>
<keyword evidence="7 8" id="KW-0460">Magnesium</keyword>
<proteinExistence type="inferred from homology"/>
<evidence type="ECO:0000256" key="5">
    <source>
        <dbReference type="ARBA" id="ARBA00022741"/>
    </source>
</evidence>
<dbReference type="Pfam" id="PF02696">
    <property type="entry name" value="SelO"/>
    <property type="match status" value="1"/>
</dbReference>
<dbReference type="OrthoDB" id="9776281at2"/>
<evidence type="ECO:0000256" key="1">
    <source>
        <dbReference type="ARBA" id="ARBA00009747"/>
    </source>
</evidence>
<comment type="catalytic activity">
    <reaction evidence="8">
        <text>L-seryl-[protein] + ATP = 3-O-(5'-adenylyl)-L-seryl-[protein] + diphosphate</text>
        <dbReference type="Rhea" id="RHEA:58120"/>
        <dbReference type="Rhea" id="RHEA-COMP:9863"/>
        <dbReference type="Rhea" id="RHEA-COMP:15073"/>
        <dbReference type="ChEBI" id="CHEBI:29999"/>
        <dbReference type="ChEBI" id="CHEBI:30616"/>
        <dbReference type="ChEBI" id="CHEBI:33019"/>
        <dbReference type="ChEBI" id="CHEBI:142516"/>
        <dbReference type="EC" id="2.7.7.108"/>
    </reaction>
</comment>
<keyword evidence="4 8" id="KW-0479">Metal-binding</keyword>
<comment type="catalytic activity">
    <reaction evidence="8">
        <text>L-threonyl-[protein] + ATP = 3-O-(5'-adenylyl)-L-threonyl-[protein] + diphosphate</text>
        <dbReference type="Rhea" id="RHEA:54292"/>
        <dbReference type="Rhea" id="RHEA-COMP:11060"/>
        <dbReference type="Rhea" id="RHEA-COMP:13847"/>
        <dbReference type="ChEBI" id="CHEBI:30013"/>
        <dbReference type="ChEBI" id="CHEBI:30616"/>
        <dbReference type="ChEBI" id="CHEBI:33019"/>
        <dbReference type="ChEBI" id="CHEBI:138113"/>
        <dbReference type="EC" id="2.7.7.108"/>
    </reaction>
</comment>
<keyword evidence="3 8" id="KW-0548">Nucleotidyltransferase</keyword>
<evidence type="ECO:0000256" key="8">
    <source>
        <dbReference type="HAMAP-Rule" id="MF_00692"/>
    </source>
</evidence>
<comment type="similarity">
    <text evidence="1 8">Belongs to the SELO family.</text>
</comment>
<dbReference type="PANTHER" id="PTHR32057">
    <property type="entry name" value="PROTEIN ADENYLYLTRANSFERASE SELO, MITOCHONDRIAL"/>
    <property type="match status" value="1"/>
</dbReference>
<feature type="binding site" evidence="8">
    <location>
        <position position="182"/>
    </location>
    <ligand>
        <name>ATP</name>
        <dbReference type="ChEBI" id="CHEBI:30616"/>
    </ligand>
</feature>
<comment type="catalytic activity">
    <reaction evidence="8">
        <text>L-histidyl-[protein] + UTP = N(tele)-(5'-uridylyl)-L-histidyl-[protein] + diphosphate</text>
        <dbReference type="Rhea" id="RHEA:83891"/>
        <dbReference type="Rhea" id="RHEA-COMP:9745"/>
        <dbReference type="Rhea" id="RHEA-COMP:20239"/>
        <dbReference type="ChEBI" id="CHEBI:29979"/>
        <dbReference type="ChEBI" id="CHEBI:33019"/>
        <dbReference type="ChEBI" id="CHEBI:46398"/>
        <dbReference type="ChEBI" id="CHEBI:233474"/>
    </reaction>
</comment>
<feature type="active site" description="Proton acceptor" evidence="8">
    <location>
        <position position="251"/>
    </location>
</feature>
<comment type="catalytic activity">
    <reaction evidence="8">
        <text>L-seryl-[protein] + UTP = O-(5'-uridylyl)-L-seryl-[protein] + diphosphate</text>
        <dbReference type="Rhea" id="RHEA:64604"/>
        <dbReference type="Rhea" id="RHEA-COMP:9863"/>
        <dbReference type="Rhea" id="RHEA-COMP:16635"/>
        <dbReference type="ChEBI" id="CHEBI:29999"/>
        <dbReference type="ChEBI" id="CHEBI:33019"/>
        <dbReference type="ChEBI" id="CHEBI:46398"/>
        <dbReference type="ChEBI" id="CHEBI:156051"/>
    </reaction>
</comment>
<dbReference type="EMBL" id="AUVB01000070">
    <property type="protein sequence ID" value="KGE03076.1"/>
    <property type="molecule type" value="Genomic_DNA"/>
</dbReference>
<comment type="cofactor">
    <cofactor evidence="8">
        <name>Mg(2+)</name>
        <dbReference type="ChEBI" id="CHEBI:18420"/>
    </cofactor>
    <cofactor evidence="8">
        <name>Mn(2+)</name>
        <dbReference type="ChEBI" id="CHEBI:29035"/>
    </cofactor>
</comment>
<comment type="caution">
    <text evidence="9">The sequence shown here is derived from an EMBL/GenBank/DDBJ whole genome shotgun (WGS) entry which is preliminary data.</text>
</comment>
<dbReference type="RefSeq" id="WP_035514660.1">
    <property type="nucleotide sequence ID" value="NZ_KN234750.1"/>
</dbReference>
<keyword evidence="10" id="KW-1185">Reference proteome</keyword>
<gene>
    <name evidence="8" type="primary">ydiU</name>
    <name evidence="8" type="synonym">selO</name>
    <name evidence="9" type="ORF">HRUBRA_02308</name>
</gene>
<feature type="binding site" evidence="8">
    <location>
        <position position="124"/>
    </location>
    <ligand>
        <name>ATP</name>
        <dbReference type="ChEBI" id="CHEBI:30616"/>
    </ligand>
</feature>
<evidence type="ECO:0000256" key="3">
    <source>
        <dbReference type="ARBA" id="ARBA00022695"/>
    </source>
</evidence>
<keyword evidence="5 8" id="KW-0547">Nucleotide-binding</keyword>
<dbReference type="HOGENOM" id="CLU_010245_4_1_6"/>
<reference evidence="9 10" key="1">
    <citation type="journal article" date="2014" name="Genome Announc.">
        <title>Genome Sequence of Gammaproteobacterial Pseudohaliea rubra Type Strain DSM 19751, Isolated from Coastal Seawater of the Mediterranean Sea.</title>
        <authorList>
            <person name="Spring S."/>
            <person name="Fiebig A."/>
            <person name="Riedel T."/>
            <person name="Goker M."/>
            <person name="Klenk H.P."/>
        </authorList>
    </citation>
    <scope>NUCLEOTIDE SEQUENCE [LARGE SCALE GENOMIC DNA]</scope>
    <source>
        <strain evidence="9 10">DSM 19751</strain>
    </source>
</reference>
<feature type="binding site" evidence="8">
    <location>
        <position position="175"/>
    </location>
    <ligand>
        <name>ATP</name>
        <dbReference type="ChEBI" id="CHEBI:30616"/>
    </ligand>
</feature>
<dbReference type="EC" id="2.7.7.-" evidence="8"/>
<comment type="function">
    <text evidence="8">Nucleotidyltransferase involved in the post-translational modification of proteins. It can catalyze the addition of adenosine monophosphate (AMP) or uridine monophosphate (UMP) to a protein, resulting in modifications known as AMPylation and UMPylation.</text>
</comment>
<dbReference type="NCBIfam" id="NF000658">
    <property type="entry name" value="PRK00029.1"/>
    <property type="match status" value="1"/>
</dbReference>
<comment type="catalytic activity">
    <reaction evidence="8">
        <text>L-tyrosyl-[protein] + UTP = O-(5'-uridylyl)-L-tyrosyl-[protein] + diphosphate</text>
        <dbReference type="Rhea" id="RHEA:83887"/>
        <dbReference type="Rhea" id="RHEA-COMP:10136"/>
        <dbReference type="Rhea" id="RHEA-COMP:20238"/>
        <dbReference type="ChEBI" id="CHEBI:33019"/>
        <dbReference type="ChEBI" id="CHEBI:46398"/>
        <dbReference type="ChEBI" id="CHEBI:46858"/>
        <dbReference type="ChEBI" id="CHEBI:90602"/>
    </reaction>
</comment>
<organism evidence="9 10">
    <name type="scientific">Pseudohaliea rubra DSM 19751</name>
    <dbReference type="NCBI Taxonomy" id="1265313"/>
    <lineage>
        <taxon>Bacteria</taxon>
        <taxon>Pseudomonadati</taxon>
        <taxon>Pseudomonadota</taxon>
        <taxon>Gammaproteobacteria</taxon>
        <taxon>Cellvibrionales</taxon>
        <taxon>Halieaceae</taxon>
        <taxon>Pseudohaliea</taxon>
    </lineage>
</organism>
<dbReference type="GO" id="GO:0070733">
    <property type="term" value="F:AMPylase activity"/>
    <property type="evidence" value="ECO:0007669"/>
    <property type="project" value="UniProtKB-EC"/>
</dbReference>
<keyword evidence="8" id="KW-0464">Manganese</keyword>
<feature type="binding site" evidence="8">
    <location>
        <position position="112"/>
    </location>
    <ligand>
        <name>ATP</name>
        <dbReference type="ChEBI" id="CHEBI:30616"/>
    </ligand>
</feature>
<evidence type="ECO:0000256" key="6">
    <source>
        <dbReference type="ARBA" id="ARBA00022840"/>
    </source>
</evidence>
<dbReference type="GO" id="GO:0000287">
    <property type="term" value="F:magnesium ion binding"/>
    <property type="evidence" value="ECO:0007669"/>
    <property type="project" value="UniProtKB-UniRule"/>
</dbReference>
<feature type="binding site" evidence="8">
    <location>
        <position position="92"/>
    </location>
    <ligand>
        <name>ATP</name>
        <dbReference type="ChEBI" id="CHEBI:30616"/>
    </ligand>
</feature>
<sequence length="490" mass="52994">MNAPALPFDNSYARLPARFYARLAPTPVREPGLLRVNRPLCETLGIDADWLASPGGIAVVAGNAIPGGAEPLAAAYAGHQFGQYNPQLGDGRALLLGELLDRDGRRFDLQLKGSGPTPWSRGGDGRSPLGPVLREYLVSEGMYALGVPTTRALAAVTTGERVMRDGIEPGAVLARVASSHIRVGTFQYFAVRGDREALETLLGHVIERHYPQARDAANPALAVLEGVIARQAGLIASWQHLGFIHGVMNTDNMLLCGETVDYGPCAFMEAFHPETVFSSIDHGGRYAYQNQPGIAHWNLVRLAETLLPLLHDDQEEAVALAQDTLAAFPRQFSEAHAAGLARKLGLSGLRPDDDELVEGLFAALAEDGADFTLAFRYLSEEGGPEAAALADLFQPGDALRAWLPHWRQRLATAGEDGAARRARQRAANPVFIPRNHLVQAAIEAAEDGDLAPFHRLAERVANPYRWDPADADLARPARPEERVQRTFCGT</sequence>
<keyword evidence="2 8" id="KW-0808">Transferase</keyword>
<dbReference type="InterPro" id="IPR003846">
    <property type="entry name" value="SelO"/>
</dbReference>
<dbReference type="HAMAP" id="MF_00692">
    <property type="entry name" value="SelO"/>
    <property type="match status" value="1"/>
</dbReference>
<dbReference type="EC" id="2.7.7.108" evidence="8"/>
<feature type="binding site" evidence="8">
    <location>
        <position position="91"/>
    </location>
    <ligand>
        <name>ATP</name>
        <dbReference type="ChEBI" id="CHEBI:30616"/>
    </ligand>
</feature>
<dbReference type="GO" id="GO:0005524">
    <property type="term" value="F:ATP binding"/>
    <property type="evidence" value="ECO:0007669"/>
    <property type="project" value="UniProtKB-UniRule"/>
</dbReference>
<dbReference type="eggNOG" id="COG0397">
    <property type="taxonomic scope" value="Bacteria"/>
</dbReference>
<evidence type="ECO:0000313" key="9">
    <source>
        <dbReference type="EMBL" id="KGE03076.1"/>
    </source>
</evidence>
<evidence type="ECO:0000256" key="7">
    <source>
        <dbReference type="ARBA" id="ARBA00022842"/>
    </source>
</evidence>
<dbReference type="Proteomes" id="UP000029640">
    <property type="component" value="Unassembled WGS sequence"/>
</dbReference>
<dbReference type="GO" id="GO:0030145">
    <property type="term" value="F:manganese ion binding"/>
    <property type="evidence" value="ECO:0007669"/>
    <property type="project" value="UniProtKB-UniRule"/>
</dbReference>
<protein>
    <recommendedName>
        <fullName evidence="8">Protein nucleotidyltransferase YdiU</fullName>
        <ecNumber evidence="8">2.7.7.-</ecNumber>
    </recommendedName>
    <alternativeName>
        <fullName evidence="8">Protein adenylyltransferase YdiU</fullName>
        <ecNumber evidence="8">2.7.7.108</ecNumber>
    </alternativeName>
    <alternativeName>
        <fullName evidence="8">Protein uridylyltransferase YdiU</fullName>
        <ecNumber evidence="8">2.7.7.-</ecNumber>
    </alternativeName>
</protein>
<evidence type="ECO:0000256" key="2">
    <source>
        <dbReference type="ARBA" id="ARBA00022679"/>
    </source>
</evidence>
<feature type="binding site" evidence="8">
    <location>
        <position position="252"/>
    </location>
    <ligand>
        <name>Mg(2+)</name>
        <dbReference type="ChEBI" id="CHEBI:18420"/>
    </ligand>
</feature>
<dbReference type="STRING" id="1265313.HRUBRA_02308"/>